<organism evidence="1 2">
    <name type="scientific">Vaccinium darrowii</name>
    <dbReference type="NCBI Taxonomy" id="229202"/>
    <lineage>
        <taxon>Eukaryota</taxon>
        <taxon>Viridiplantae</taxon>
        <taxon>Streptophyta</taxon>
        <taxon>Embryophyta</taxon>
        <taxon>Tracheophyta</taxon>
        <taxon>Spermatophyta</taxon>
        <taxon>Magnoliopsida</taxon>
        <taxon>eudicotyledons</taxon>
        <taxon>Gunneridae</taxon>
        <taxon>Pentapetalae</taxon>
        <taxon>asterids</taxon>
        <taxon>Ericales</taxon>
        <taxon>Ericaceae</taxon>
        <taxon>Vaccinioideae</taxon>
        <taxon>Vaccinieae</taxon>
        <taxon>Vaccinium</taxon>
    </lineage>
</organism>
<evidence type="ECO:0000313" key="2">
    <source>
        <dbReference type="Proteomes" id="UP000828048"/>
    </source>
</evidence>
<protein>
    <submittedName>
        <fullName evidence="1">Uncharacterized protein</fullName>
    </submittedName>
</protein>
<dbReference type="Proteomes" id="UP000828048">
    <property type="component" value="Chromosome 6"/>
</dbReference>
<dbReference type="EMBL" id="CM037156">
    <property type="protein sequence ID" value="KAH7837466.1"/>
    <property type="molecule type" value="Genomic_DNA"/>
</dbReference>
<accession>A0ACB7XA80</accession>
<name>A0ACB7XA80_9ERIC</name>
<keyword evidence="2" id="KW-1185">Reference proteome</keyword>
<comment type="caution">
    <text evidence="1">The sequence shown here is derived from an EMBL/GenBank/DDBJ whole genome shotgun (WGS) entry which is preliminary data.</text>
</comment>
<sequence length="815" mass="92002">MLSQVSVVEADNIITNIGGILNDNSRVGKEQKTAMDIAVHNFNQKSTMHNLALHFHKLDGDLLQAAYAAEELINKKNVQVIIGMETWLEAALVASIGNQAQVPVISLAAGGIKTRQWPFLIQMANDVSKQMDCIAAIVKSNWRRVVVVYEEDIEAKRMDFIGKDSVWVLTDSVANLLDSANSSFFSSMEGVLGIRAEYSENSKPFLKFYEQFRKRFLLEYPEEENYNPGIHALRAYDGITAITAASDRLNHKTSTSESLLDSLLLGSFTGLSGEIHFEDGRLSYQPIYRVISVFNMTYHKLGYWSQEFGFSKNLDAENGKNDSSEKGNDFLRLVDGLIKWSGDSKRVPKGWTRPSLQDPLIIGVPGNAPSENLVKITSIENSHQKIYSGFCIRVFEEVKRILEYDLPSKYVEFNGTYDNLVANVANKTFGAAVGDITMLAKRWSGVEFTEPFTVSGLLMVVPVKHAQKAWIFLKPFTVGMWLATGAVLIYTMFVVWFVEHRSNPEFGGPWKDQLGNVLWFTFSSLFLAHREKIQSNYTRVVVVAWLFVALILTQSYTASLTSMLTISQLQPSVESLKMSNAKVGCDAYFLRTYLQDVLQYKPENVKPMHNENDYLRSFENGSISAAFLEIPYAKVFANKYCRRYTVYGSTYRFGGFGFVFQKGSPIAADVSKAILQLAEDGTLRRLEEEWFTSSAKCLDSQTNKSIDILGFQSFWGLYLFSIGTSSICFMLFLAKLLKNYWCDHKSGDIHEGAESIWNKTVRLGQYLYNAETGNPRRAPTSGRATPKIKKAIRLSKFKKRKNKENHFLLILDAEQ</sequence>
<evidence type="ECO:0000313" key="1">
    <source>
        <dbReference type="EMBL" id="KAH7837466.1"/>
    </source>
</evidence>
<reference evidence="1 2" key="1">
    <citation type="journal article" date="2021" name="Hortic Res">
        <title>High-quality reference genome and annotation aids understanding of berry development for evergreen blueberry (Vaccinium darrowii).</title>
        <authorList>
            <person name="Yu J."/>
            <person name="Hulse-Kemp A.M."/>
            <person name="Babiker E."/>
            <person name="Staton M."/>
        </authorList>
    </citation>
    <scope>NUCLEOTIDE SEQUENCE [LARGE SCALE GENOMIC DNA]</scope>
    <source>
        <strain evidence="2">cv. NJ 8807/NJ 8810</strain>
        <tissue evidence="1">Young leaf</tissue>
    </source>
</reference>
<proteinExistence type="predicted"/>
<gene>
    <name evidence="1" type="ORF">Vadar_014144</name>
</gene>